<evidence type="ECO:0000256" key="1">
    <source>
        <dbReference type="SAM" id="MobiDB-lite"/>
    </source>
</evidence>
<comment type="caution">
    <text evidence="2">The sequence shown here is derived from an EMBL/GenBank/DDBJ whole genome shotgun (WGS) entry which is preliminary data.</text>
</comment>
<dbReference type="Proteomes" id="UP000823882">
    <property type="component" value="Unassembled WGS sequence"/>
</dbReference>
<organism evidence="2 3">
    <name type="scientific">Candidatus Intestinimonas pullistercoris</name>
    <dbReference type="NCBI Taxonomy" id="2838623"/>
    <lineage>
        <taxon>Bacteria</taxon>
        <taxon>Bacillati</taxon>
        <taxon>Bacillota</taxon>
        <taxon>Clostridia</taxon>
        <taxon>Eubacteriales</taxon>
        <taxon>Intestinimonas</taxon>
    </lineage>
</organism>
<feature type="compositionally biased region" description="Low complexity" evidence="1">
    <location>
        <begin position="51"/>
        <end position="71"/>
    </location>
</feature>
<evidence type="ECO:0008006" key="4">
    <source>
        <dbReference type="Google" id="ProtNLM"/>
    </source>
</evidence>
<gene>
    <name evidence="2" type="ORF">H9701_05585</name>
</gene>
<proteinExistence type="predicted"/>
<dbReference type="EMBL" id="DWWJ01000100">
    <property type="protein sequence ID" value="HJC41008.1"/>
    <property type="molecule type" value="Genomic_DNA"/>
</dbReference>
<sequence>MADDFSEKLNAILGDPQAMGQILSLAQSLGGGGQTAEPSGSPPPGEPPEEAPQQQEASAAPPAAPDLSGLSGLLGGLSGSGNPLSALGGLDPKLLQAGMRLLSELGSGDDRRVALLTALRPFVKEERYAKLDRAIQIARLSRVIRAAFTLFKEGGGQEHV</sequence>
<protein>
    <recommendedName>
        <fullName evidence="4">Collagen alpha-1(I) chain (Alpha-1 type I collagen)</fullName>
    </recommendedName>
</protein>
<dbReference type="AlphaFoldDB" id="A0A9D2SZ04"/>
<accession>A0A9D2SZ04</accession>
<reference evidence="2" key="2">
    <citation type="submission" date="2021-04" db="EMBL/GenBank/DDBJ databases">
        <authorList>
            <person name="Gilroy R."/>
        </authorList>
    </citation>
    <scope>NUCLEOTIDE SEQUENCE</scope>
    <source>
        <strain evidence="2">CHK186-1790</strain>
    </source>
</reference>
<feature type="region of interest" description="Disordered" evidence="1">
    <location>
        <begin position="24"/>
        <end position="75"/>
    </location>
</feature>
<name>A0A9D2SZ04_9FIRM</name>
<reference evidence="2" key="1">
    <citation type="journal article" date="2021" name="PeerJ">
        <title>Extensive microbial diversity within the chicken gut microbiome revealed by metagenomics and culture.</title>
        <authorList>
            <person name="Gilroy R."/>
            <person name="Ravi A."/>
            <person name="Getino M."/>
            <person name="Pursley I."/>
            <person name="Horton D.L."/>
            <person name="Alikhan N.F."/>
            <person name="Baker D."/>
            <person name="Gharbi K."/>
            <person name="Hall N."/>
            <person name="Watson M."/>
            <person name="Adriaenssens E.M."/>
            <person name="Foster-Nyarko E."/>
            <person name="Jarju S."/>
            <person name="Secka A."/>
            <person name="Antonio M."/>
            <person name="Oren A."/>
            <person name="Chaudhuri R.R."/>
            <person name="La Ragione R."/>
            <person name="Hildebrand F."/>
            <person name="Pallen M.J."/>
        </authorList>
    </citation>
    <scope>NUCLEOTIDE SEQUENCE</scope>
    <source>
        <strain evidence="2">CHK186-1790</strain>
    </source>
</reference>
<evidence type="ECO:0000313" key="2">
    <source>
        <dbReference type="EMBL" id="HJC41008.1"/>
    </source>
</evidence>
<evidence type="ECO:0000313" key="3">
    <source>
        <dbReference type="Proteomes" id="UP000823882"/>
    </source>
</evidence>